<dbReference type="GO" id="GO:0005096">
    <property type="term" value="F:GTPase activator activity"/>
    <property type="evidence" value="ECO:0007669"/>
    <property type="project" value="InterPro"/>
</dbReference>
<evidence type="ECO:0000313" key="4">
    <source>
        <dbReference type="Proteomes" id="UP000663845"/>
    </source>
</evidence>
<proteinExistence type="predicted"/>
<dbReference type="GO" id="GO:0005938">
    <property type="term" value="C:cell cortex"/>
    <property type="evidence" value="ECO:0007669"/>
    <property type="project" value="TreeGrafter"/>
</dbReference>
<dbReference type="EMBL" id="CAJNOG010000210">
    <property type="protein sequence ID" value="CAF1078422.1"/>
    <property type="molecule type" value="Genomic_DNA"/>
</dbReference>
<dbReference type="InterPro" id="IPR026817">
    <property type="entry name" value="Ect2"/>
</dbReference>
<gene>
    <name evidence="3" type="ORF">JYZ213_LOCUS20154</name>
</gene>
<dbReference type="GO" id="GO:0000281">
    <property type="term" value="P:mitotic cytokinesis"/>
    <property type="evidence" value="ECO:0007669"/>
    <property type="project" value="TreeGrafter"/>
</dbReference>
<evidence type="ECO:0000259" key="2">
    <source>
        <dbReference type="Pfam" id="PF21242"/>
    </source>
</evidence>
<evidence type="ECO:0000256" key="1">
    <source>
        <dbReference type="SAM" id="MobiDB-lite"/>
    </source>
</evidence>
<organism evidence="3 4">
    <name type="scientific">Adineta steineri</name>
    <dbReference type="NCBI Taxonomy" id="433720"/>
    <lineage>
        <taxon>Eukaryota</taxon>
        <taxon>Metazoa</taxon>
        <taxon>Spiralia</taxon>
        <taxon>Gnathifera</taxon>
        <taxon>Rotifera</taxon>
        <taxon>Eurotatoria</taxon>
        <taxon>Bdelloidea</taxon>
        <taxon>Adinetida</taxon>
        <taxon>Adinetidae</taxon>
        <taxon>Adineta</taxon>
    </lineage>
</organism>
<comment type="caution">
    <text evidence="3">The sequence shown here is derived from an EMBL/GenBank/DDBJ whole genome shotgun (WGS) entry which is preliminary data.</text>
</comment>
<dbReference type="GO" id="GO:0005085">
    <property type="term" value="F:guanyl-nucleotide exchange factor activity"/>
    <property type="evidence" value="ECO:0007669"/>
    <property type="project" value="InterPro"/>
</dbReference>
<evidence type="ECO:0000313" key="3">
    <source>
        <dbReference type="EMBL" id="CAF1078422.1"/>
    </source>
</evidence>
<dbReference type="GO" id="GO:0005634">
    <property type="term" value="C:nucleus"/>
    <property type="evidence" value="ECO:0007669"/>
    <property type="project" value="InterPro"/>
</dbReference>
<sequence>MIDELVRHVISLFNYISSNNINILKLTGKRTHLTLFLFSDCIEITKLRVNTWKTPVVKSTKSYKHVALIQLSDIRSLYDIASSTCDENEQFGMLCSIDGQARQLIFRVADNNMSISRSHLTDSMTSLTSLSTIASVNQTSKTEVLQHLAKAIAEERCLLDKTSLIENVGPENGAFTPLSSLDFMSDNDTLSTHSTMSATTTSGLNSVGSALRTGLYKAKNRLSRTFSFSPISSKNRLKKMLTSNSSLLHLNDKDNNFNSMKRLSVPSRQDSFTSERSFPQSPSRFMHSIQEY</sequence>
<name>A0A814MIG7_9BILA</name>
<accession>A0A814MIG7</accession>
<dbReference type="GO" id="GO:2000431">
    <property type="term" value="P:regulation of cytokinesis, actomyosin contractile ring assembly"/>
    <property type="evidence" value="ECO:0007669"/>
    <property type="project" value="InterPro"/>
</dbReference>
<dbReference type="PANTHER" id="PTHR16777:SF2">
    <property type="entry name" value="PROTEIN ECT2"/>
    <property type="match status" value="1"/>
</dbReference>
<dbReference type="InterPro" id="IPR049395">
    <property type="entry name" value="ECT2_PH"/>
</dbReference>
<protein>
    <recommendedName>
        <fullName evidence="2">ECT2 PH domain-containing protein</fullName>
    </recommendedName>
</protein>
<reference evidence="3" key="1">
    <citation type="submission" date="2021-02" db="EMBL/GenBank/DDBJ databases">
        <authorList>
            <person name="Nowell W R."/>
        </authorList>
    </citation>
    <scope>NUCLEOTIDE SEQUENCE</scope>
</reference>
<dbReference type="Pfam" id="PF21242">
    <property type="entry name" value="ECT2_PH"/>
    <property type="match status" value="1"/>
</dbReference>
<feature type="compositionally biased region" description="Polar residues" evidence="1">
    <location>
        <begin position="258"/>
        <end position="283"/>
    </location>
</feature>
<dbReference type="GO" id="GO:0007399">
    <property type="term" value="P:nervous system development"/>
    <property type="evidence" value="ECO:0007669"/>
    <property type="project" value="TreeGrafter"/>
</dbReference>
<dbReference type="PANTHER" id="PTHR16777">
    <property type="entry name" value="PROTEIN ECT2"/>
    <property type="match status" value="1"/>
</dbReference>
<feature type="region of interest" description="Disordered" evidence="1">
    <location>
        <begin position="258"/>
        <end position="292"/>
    </location>
</feature>
<dbReference type="AlphaFoldDB" id="A0A814MIG7"/>
<dbReference type="Proteomes" id="UP000663845">
    <property type="component" value="Unassembled WGS sequence"/>
</dbReference>
<feature type="domain" description="ECT2 PH" evidence="2">
    <location>
        <begin position="25"/>
        <end position="119"/>
    </location>
</feature>